<feature type="transmembrane region" description="Helical" evidence="1">
    <location>
        <begin position="26"/>
        <end position="48"/>
    </location>
</feature>
<accession>A0A386AXG4</accession>
<gene>
    <name evidence="2" type="primary">orf103</name>
</gene>
<keyword evidence="2" id="KW-0150">Chloroplast</keyword>
<name>A0A386AXG4_9CHLO</name>
<keyword evidence="1" id="KW-0472">Membrane</keyword>
<organism evidence="2">
    <name type="scientific">Halimeda micronesica</name>
    <dbReference type="NCBI Taxonomy" id="170426"/>
    <lineage>
        <taxon>Eukaryota</taxon>
        <taxon>Viridiplantae</taxon>
        <taxon>Chlorophyta</taxon>
        <taxon>core chlorophytes</taxon>
        <taxon>Ulvophyceae</taxon>
        <taxon>TCBD clade</taxon>
        <taxon>Bryopsidales</taxon>
        <taxon>Halimedineae</taxon>
        <taxon>Halimedaceae</taxon>
        <taxon>Halimedeae</taxon>
        <taxon>Halimeda</taxon>
    </lineage>
</organism>
<keyword evidence="1" id="KW-0812">Transmembrane</keyword>
<proteinExistence type="predicted"/>
<evidence type="ECO:0000313" key="2">
    <source>
        <dbReference type="EMBL" id="AYC64036.1"/>
    </source>
</evidence>
<geneLocation type="chloroplast" evidence="2"/>
<dbReference type="AlphaFoldDB" id="A0A386AXG4"/>
<reference evidence="2" key="1">
    <citation type="submission" date="2018-07" db="EMBL/GenBank/DDBJ databases">
        <authorList>
            <person name="Quirk P.G."/>
            <person name="Krulwich T.A."/>
        </authorList>
    </citation>
    <scope>NUCLEOTIDE SEQUENCE</scope>
</reference>
<dbReference type="EMBL" id="MH591087">
    <property type="protein sequence ID" value="AYC64036.1"/>
    <property type="molecule type" value="Genomic_DNA"/>
</dbReference>
<protein>
    <recommendedName>
        <fullName evidence="3">Transmembrane protein</fullName>
    </recommendedName>
</protein>
<feature type="transmembrane region" description="Helical" evidence="1">
    <location>
        <begin position="60"/>
        <end position="81"/>
    </location>
</feature>
<evidence type="ECO:0008006" key="3">
    <source>
        <dbReference type="Google" id="ProtNLM"/>
    </source>
</evidence>
<keyword evidence="1" id="KW-1133">Transmembrane helix</keyword>
<reference evidence="2" key="2">
    <citation type="journal article" date="2019" name="Mol. Phylogenet. Evol.">
        <title>Reassessment of the classification of bryopsidales (chlorophyta) based on chloroplast phylogenomic analyses.</title>
        <authorList>
            <person name="Cremen M.C."/>
            <person name="Leliaert F."/>
            <person name="West J."/>
            <person name="Lam D.W."/>
            <person name="Shimada S."/>
            <person name="Lopez-Bautista J.M."/>
            <person name="Verbruggen H."/>
        </authorList>
    </citation>
    <scope>NUCLEOTIDE SEQUENCE</scope>
</reference>
<keyword evidence="2" id="KW-0934">Plastid</keyword>
<evidence type="ECO:0000256" key="1">
    <source>
        <dbReference type="SAM" id="Phobius"/>
    </source>
</evidence>
<sequence length="103" mass="12146">MQSEKKLCQIFLNIFTLRFDFVKCKIFFVIIQLLKILLVLLHLLFLSFLTPQNTKSKLTFFFYLIVLPHTLQLLLIIHIHIHPLLFGAATASKANIYLSYFNF</sequence>